<proteinExistence type="predicted"/>
<keyword evidence="1" id="KW-0560">Oxidoreductase</keyword>
<dbReference type="WBParaSite" id="jg12749">
    <property type="protein sequence ID" value="jg12749"/>
    <property type="gene ID" value="jg12749"/>
</dbReference>
<evidence type="ECO:0000313" key="3">
    <source>
        <dbReference type="Proteomes" id="UP000887574"/>
    </source>
</evidence>
<dbReference type="GO" id="GO:0004753">
    <property type="term" value="F:saccharopine dehydrogenase activity"/>
    <property type="evidence" value="ECO:0007669"/>
    <property type="project" value="TreeGrafter"/>
</dbReference>
<keyword evidence="3" id="KW-1185">Reference proteome</keyword>
<dbReference type="InterPro" id="IPR051168">
    <property type="entry name" value="AASS"/>
</dbReference>
<dbReference type="PANTHER" id="PTHR11133:SF23">
    <property type="entry name" value="SACCHAROPINE DEHYDROGENASE [NAD(+), L-LYSINE-FORMING]"/>
    <property type="match status" value="1"/>
</dbReference>
<sequence>MSPSKHLWLRAESKPFEHRSALTPVTAKALLDAGFQITVEKSTQRCFLDEEFSCIGCTLAQEFSWPQAPADAYILALKELPENENFPLHHTHIYFAHCFKYQPDWKKVLERFRQGNGTLLDLEFLQNEQGKRVASFGHMAGFVDVP</sequence>
<evidence type="ECO:0000259" key="2">
    <source>
        <dbReference type="SMART" id="SM01003"/>
    </source>
</evidence>
<dbReference type="Gene3D" id="3.40.50.720">
    <property type="entry name" value="NAD(P)-binding Rossmann-like Domain"/>
    <property type="match status" value="1"/>
</dbReference>
<dbReference type="GO" id="GO:0019878">
    <property type="term" value="P:lysine biosynthetic process via aminoadipic acid"/>
    <property type="evidence" value="ECO:0007669"/>
    <property type="project" value="TreeGrafter"/>
</dbReference>
<dbReference type="AlphaFoldDB" id="A0A915CVZ8"/>
<reference evidence="4" key="1">
    <citation type="submission" date="2022-11" db="UniProtKB">
        <authorList>
            <consortium name="WormBaseParasite"/>
        </authorList>
    </citation>
    <scope>IDENTIFICATION</scope>
</reference>
<evidence type="ECO:0000313" key="4">
    <source>
        <dbReference type="WBParaSite" id="jg12749"/>
    </source>
</evidence>
<name>A0A915CVZ8_9BILA</name>
<feature type="domain" description="Alanine dehydrogenase/pyridine nucleotide transhydrogenase N-terminal" evidence="2">
    <location>
        <begin position="8"/>
        <end position="143"/>
    </location>
</feature>
<evidence type="ECO:0000256" key="1">
    <source>
        <dbReference type="ARBA" id="ARBA00023002"/>
    </source>
</evidence>
<dbReference type="PANTHER" id="PTHR11133">
    <property type="entry name" value="SACCHAROPINE DEHYDROGENASE"/>
    <property type="match status" value="1"/>
</dbReference>
<dbReference type="Pfam" id="PF05222">
    <property type="entry name" value="AlaDh_PNT_N"/>
    <property type="match status" value="1"/>
</dbReference>
<dbReference type="GO" id="GO:0005737">
    <property type="term" value="C:cytoplasm"/>
    <property type="evidence" value="ECO:0007669"/>
    <property type="project" value="TreeGrafter"/>
</dbReference>
<dbReference type="SUPFAM" id="SSF52283">
    <property type="entry name" value="Formate/glycerate dehydrogenase catalytic domain-like"/>
    <property type="match status" value="1"/>
</dbReference>
<dbReference type="SMART" id="SM01003">
    <property type="entry name" value="AlaDh_PNT_N"/>
    <property type="match status" value="1"/>
</dbReference>
<organism evidence="3 4">
    <name type="scientific">Ditylenchus dipsaci</name>
    <dbReference type="NCBI Taxonomy" id="166011"/>
    <lineage>
        <taxon>Eukaryota</taxon>
        <taxon>Metazoa</taxon>
        <taxon>Ecdysozoa</taxon>
        <taxon>Nematoda</taxon>
        <taxon>Chromadorea</taxon>
        <taxon>Rhabditida</taxon>
        <taxon>Tylenchina</taxon>
        <taxon>Tylenchomorpha</taxon>
        <taxon>Sphaerularioidea</taxon>
        <taxon>Anguinidae</taxon>
        <taxon>Anguininae</taxon>
        <taxon>Ditylenchus</taxon>
    </lineage>
</organism>
<protein>
    <submittedName>
        <fullName evidence="4">Alanine dehydrogenase/pyridine nucleotide transhydrogenase N-terminal domain-containing protein</fullName>
    </submittedName>
</protein>
<dbReference type="InterPro" id="IPR007886">
    <property type="entry name" value="AlaDH/PNT_N"/>
</dbReference>
<dbReference type="Proteomes" id="UP000887574">
    <property type="component" value="Unplaced"/>
</dbReference>
<accession>A0A915CVZ8</accession>